<accession>A0A6G0TKQ0</accession>
<protein>
    <recommendedName>
        <fullName evidence="2">Pre-C2HC domain-containing protein</fullName>
    </recommendedName>
</protein>
<keyword evidence="4" id="KW-1185">Reference proteome</keyword>
<feature type="region of interest" description="Disordered" evidence="1">
    <location>
        <begin position="252"/>
        <end position="278"/>
    </location>
</feature>
<reference evidence="3 4" key="1">
    <citation type="submission" date="2019-08" db="EMBL/GenBank/DDBJ databases">
        <title>The genome of the soybean aphid Biotype 1, its phylome, world population structure and adaptation to the North American continent.</title>
        <authorList>
            <person name="Giordano R."/>
            <person name="Donthu R.K."/>
            <person name="Hernandez A.G."/>
            <person name="Wright C.L."/>
            <person name="Zimin A.V."/>
        </authorList>
    </citation>
    <scope>NUCLEOTIDE SEQUENCE [LARGE SCALE GENOMIC DNA]</scope>
    <source>
        <tissue evidence="3">Whole aphids</tissue>
    </source>
</reference>
<feature type="domain" description="Pre-C2HC" evidence="2">
    <location>
        <begin position="80"/>
        <end position="148"/>
    </location>
</feature>
<dbReference type="AlphaFoldDB" id="A0A6G0TKQ0"/>
<feature type="region of interest" description="Disordered" evidence="1">
    <location>
        <begin position="1"/>
        <end position="29"/>
    </location>
</feature>
<dbReference type="EMBL" id="VYZN01000028">
    <property type="protein sequence ID" value="KAE9534380.1"/>
    <property type="molecule type" value="Genomic_DNA"/>
</dbReference>
<feature type="compositionally biased region" description="Low complexity" evidence="1">
    <location>
        <begin position="15"/>
        <end position="25"/>
    </location>
</feature>
<dbReference type="SMART" id="SM00596">
    <property type="entry name" value="PRE_C2HC"/>
    <property type="match status" value="1"/>
</dbReference>
<evidence type="ECO:0000313" key="3">
    <source>
        <dbReference type="EMBL" id="KAE9534380.1"/>
    </source>
</evidence>
<feature type="compositionally biased region" description="Low complexity" evidence="1">
    <location>
        <begin position="262"/>
        <end position="271"/>
    </location>
</feature>
<dbReference type="Pfam" id="PF07530">
    <property type="entry name" value="PRE_C2HC"/>
    <property type="match status" value="1"/>
</dbReference>
<evidence type="ECO:0000313" key="4">
    <source>
        <dbReference type="Proteomes" id="UP000475862"/>
    </source>
</evidence>
<feature type="compositionally biased region" description="Polar residues" evidence="1">
    <location>
        <begin position="252"/>
        <end position="261"/>
    </location>
</feature>
<proteinExistence type="predicted"/>
<gene>
    <name evidence="3" type="ORF">AGLY_008470</name>
</gene>
<dbReference type="InterPro" id="IPR006579">
    <property type="entry name" value="Pre_C2HC_dom"/>
</dbReference>
<evidence type="ECO:0000259" key="2">
    <source>
        <dbReference type="SMART" id="SM00596"/>
    </source>
</evidence>
<name>A0A6G0TKQ0_APHGL</name>
<comment type="caution">
    <text evidence="3">The sequence shown here is derived from an EMBL/GenBank/DDBJ whole genome shotgun (WGS) entry which is preliminary data.</text>
</comment>
<organism evidence="3 4">
    <name type="scientific">Aphis glycines</name>
    <name type="common">Soybean aphid</name>
    <dbReference type="NCBI Taxonomy" id="307491"/>
    <lineage>
        <taxon>Eukaryota</taxon>
        <taxon>Metazoa</taxon>
        <taxon>Ecdysozoa</taxon>
        <taxon>Arthropoda</taxon>
        <taxon>Hexapoda</taxon>
        <taxon>Insecta</taxon>
        <taxon>Pterygota</taxon>
        <taxon>Neoptera</taxon>
        <taxon>Paraneoptera</taxon>
        <taxon>Hemiptera</taxon>
        <taxon>Sternorrhyncha</taxon>
        <taxon>Aphidomorpha</taxon>
        <taxon>Aphidoidea</taxon>
        <taxon>Aphididae</taxon>
        <taxon>Aphidini</taxon>
        <taxon>Aphis</taxon>
        <taxon>Aphis</taxon>
    </lineage>
</organism>
<dbReference type="OrthoDB" id="8068264at2759"/>
<dbReference type="Proteomes" id="UP000475862">
    <property type="component" value="Unassembled WGS sequence"/>
</dbReference>
<sequence>MTLQMTHMPNKRNLSDSSDPQSPDPNINKKKKLFITKNRYELLQVEPQITQNLTTETQNSTSETPNCQSKLSKMSIQSNHHHQFFELELRLFEVRKVTNVLHKSSKSPLPLFFVDLKPTDHSNDIFKLSSFLHTKIKVEEPYKPKIISQCLNCQDYGHTRAYCRYPARCVRCSAFHPSSECTKTRETAAKCALCSGNHPANYRGCSVYKELQRRKTPTTKSNFLYDNIKHNVNNNNVKANHPLPTSFGNNSAASSKTYAQATSSQPSQSSPSTPPPSDLTVTISSFVDELNCPTMVSEEKRYPYGVFLLFIKCSIRFSFLN</sequence>
<evidence type="ECO:0000256" key="1">
    <source>
        <dbReference type="SAM" id="MobiDB-lite"/>
    </source>
</evidence>